<feature type="transmembrane region" description="Helical" evidence="6">
    <location>
        <begin position="129"/>
        <end position="150"/>
    </location>
</feature>
<keyword evidence="4 6" id="KW-1133">Transmembrane helix</keyword>
<feature type="transmembrane region" description="Helical" evidence="6">
    <location>
        <begin position="6"/>
        <end position="25"/>
    </location>
</feature>
<keyword evidence="2" id="KW-1003">Cell membrane</keyword>
<organism evidence="7 8">
    <name type="scientific">Pelagibacterium flavum</name>
    <dbReference type="NCBI Taxonomy" id="2984530"/>
    <lineage>
        <taxon>Bacteria</taxon>
        <taxon>Pseudomonadati</taxon>
        <taxon>Pseudomonadota</taxon>
        <taxon>Alphaproteobacteria</taxon>
        <taxon>Hyphomicrobiales</taxon>
        <taxon>Devosiaceae</taxon>
        <taxon>Pelagibacterium</taxon>
    </lineage>
</organism>
<dbReference type="Pfam" id="PF02653">
    <property type="entry name" value="BPD_transp_2"/>
    <property type="match status" value="1"/>
</dbReference>
<keyword evidence="3 6" id="KW-0812">Transmembrane</keyword>
<sequence>MLSYIVFILAIAAIYALLAQSLVPIWGQTGMVNLGLVGFFAIGAYTSALLTTDFGWPAFTGPIMGLIAGGLLGLAVTFSTLRLRDDYLAIVTLGFAEVVRIVASNEIWLTGGTDGIAGIPALFDRDGGLMYHVQFLVLATVICIVTGLIITRLVKSPWGRVLRAVRDDQVVASVAGKKVVVFKIQAFVLGASIAGMAGALYGSYISYISPDLFLPLITIYVFLAATAGGNTRALGATVGAYLLVAWLEISRFAGEILPMLSAVQIASVREMIVGLALIVVLRFAPGGLFKEKSQKAPA</sequence>
<name>A0ABY6ITG1_9HYPH</name>
<gene>
    <name evidence="7" type="ORF">OF122_08960</name>
</gene>
<evidence type="ECO:0000256" key="3">
    <source>
        <dbReference type="ARBA" id="ARBA00022692"/>
    </source>
</evidence>
<accession>A0ABY6ITG1</accession>
<evidence type="ECO:0000313" key="8">
    <source>
        <dbReference type="Proteomes" id="UP001163882"/>
    </source>
</evidence>
<dbReference type="CDD" id="cd06581">
    <property type="entry name" value="TM_PBP1_LivM_like"/>
    <property type="match status" value="1"/>
</dbReference>
<evidence type="ECO:0000313" key="7">
    <source>
        <dbReference type="EMBL" id="UYQ73868.1"/>
    </source>
</evidence>
<keyword evidence="8" id="KW-1185">Reference proteome</keyword>
<comment type="subcellular location">
    <subcellularLocation>
        <location evidence="1">Cell membrane</location>
        <topology evidence="1">Multi-pass membrane protein</topology>
    </subcellularLocation>
</comment>
<dbReference type="InterPro" id="IPR043428">
    <property type="entry name" value="LivM-like"/>
</dbReference>
<evidence type="ECO:0000256" key="2">
    <source>
        <dbReference type="ARBA" id="ARBA00022475"/>
    </source>
</evidence>
<evidence type="ECO:0000256" key="5">
    <source>
        <dbReference type="ARBA" id="ARBA00023136"/>
    </source>
</evidence>
<feature type="transmembrane region" description="Helical" evidence="6">
    <location>
        <begin position="186"/>
        <end position="206"/>
    </location>
</feature>
<proteinExistence type="predicted"/>
<dbReference type="PANTHER" id="PTHR30482">
    <property type="entry name" value="HIGH-AFFINITY BRANCHED-CHAIN AMINO ACID TRANSPORT SYSTEM PERMEASE"/>
    <property type="match status" value="1"/>
</dbReference>
<feature type="transmembrane region" description="Helical" evidence="6">
    <location>
        <begin position="32"/>
        <end position="50"/>
    </location>
</feature>
<evidence type="ECO:0000256" key="6">
    <source>
        <dbReference type="SAM" id="Phobius"/>
    </source>
</evidence>
<evidence type="ECO:0000256" key="1">
    <source>
        <dbReference type="ARBA" id="ARBA00004651"/>
    </source>
</evidence>
<feature type="transmembrane region" description="Helical" evidence="6">
    <location>
        <begin position="56"/>
        <end position="75"/>
    </location>
</feature>
<evidence type="ECO:0000256" key="4">
    <source>
        <dbReference type="ARBA" id="ARBA00022989"/>
    </source>
</evidence>
<feature type="transmembrane region" description="Helical" evidence="6">
    <location>
        <begin position="212"/>
        <end position="229"/>
    </location>
</feature>
<dbReference type="InterPro" id="IPR001851">
    <property type="entry name" value="ABC_transp_permease"/>
</dbReference>
<protein>
    <submittedName>
        <fullName evidence="7">Branched-chain amino acid ABC transporter permease</fullName>
    </submittedName>
</protein>
<dbReference type="EMBL" id="CP107716">
    <property type="protein sequence ID" value="UYQ73868.1"/>
    <property type="molecule type" value="Genomic_DNA"/>
</dbReference>
<reference evidence="7" key="1">
    <citation type="submission" date="2022-10" db="EMBL/GenBank/DDBJ databases">
        <title>YIM 151497 complete genome.</title>
        <authorList>
            <person name="Chen X."/>
        </authorList>
    </citation>
    <scope>NUCLEOTIDE SEQUENCE</scope>
    <source>
        <strain evidence="7">YIM 151497</strain>
    </source>
</reference>
<dbReference type="RefSeq" id="WP_264227425.1">
    <property type="nucleotide sequence ID" value="NZ_CP107716.1"/>
</dbReference>
<feature type="transmembrane region" description="Helical" evidence="6">
    <location>
        <begin position="87"/>
        <end position="109"/>
    </location>
</feature>
<dbReference type="Proteomes" id="UP001163882">
    <property type="component" value="Chromosome"/>
</dbReference>
<keyword evidence="5 6" id="KW-0472">Membrane</keyword>
<dbReference type="PANTHER" id="PTHR30482:SF10">
    <property type="entry name" value="HIGH-AFFINITY BRANCHED-CHAIN AMINO ACID TRANSPORT PROTEIN BRAE"/>
    <property type="match status" value="1"/>
</dbReference>